<keyword evidence="8" id="KW-1185">Reference proteome</keyword>
<evidence type="ECO:0000256" key="6">
    <source>
        <dbReference type="RuleBase" id="RU000488"/>
    </source>
</evidence>
<dbReference type="InterPro" id="IPR023395">
    <property type="entry name" value="MCP_dom_sf"/>
</dbReference>
<evidence type="ECO:0000256" key="5">
    <source>
        <dbReference type="PROSITE-ProRule" id="PRU00282"/>
    </source>
</evidence>
<proteinExistence type="inferred from homology"/>
<reference evidence="7 8" key="1">
    <citation type="journal article" date="2017" name="Mol. Biol. Evol.">
        <title>The 4-celled Tetrabaena socialis nuclear genome reveals the essential components for genetic control of cell number at the origin of multicellularity in the volvocine lineage.</title>
        <authorList>
            <person name="Featherston J."/>
            <person name="Arakaki Y."/>
            <person name="Hanschen E.R."/>
            <person name="Ferris P.J."/>
            <person name="Michod R.E."/>
            <person name="Olson B.J.S.C."/>
            <person name="Nozaki H."/>
            <person name="Durand P.M."/>
        </authorList>
    </citation>
    <scope>NUCLEOTIDE SEQUENCE [LARGE SCALE GENOMIC DNA]</scope>
    <source>
        <strain evidence="7 8">NIES-571</strain>
    </source>
</reference>
<dbReference type="InterPro" id="IPR018108">
    <property type="entry name" value="MCP_transmembrane"/>
</dbReference>
<feature type="non-terminal residue" evidence="7">
    <location>
        <position position="1"/>
    </location>
</feature>
<comment type="subcellular location">
    <subcellularLocation>
        <location evidence="1">Membrane</location>
        <topology evidence="1">Multi-pass membrane protein</topology>
    </subcellularLocation>
</comment>
<dbReference type="PROSITE" id="PS50920">
    <property type="entry name" value="SOLCAR"/>
    <property type="match status" value="2"/>
</dbReference>
<feature type="repeat" description="Solcar" evidence="5">
    <location>
        <begin position="1"/>
        <end position="30"/>
    </location>
</feature>
<gene>
    <name evidence="7" type="ORF">TSOC_015059</name>
</gene>
<dbReference type="EMBL" id="PGGS01003834">
    <property type="protein sequence ID" value="PNG99170.1"/>
    <property type="molecule type" value="Genomic_DNA"/>
</dbReference>
<evidence type="ECO:0000256" key="4">
    <source>
        <dbReference type="ARBA" id="ARBA00023136"/>
    </source>
</evidence>
<protein>
    <submittedName>
        <fullName evidence="7">Mitochondrial thiamine pyrophosphate carrier</fullName>
    </submittedName>
</protein>
<keyword evidence="6" id="KW-0813">Transport</keyword>
<comment type="caution">
    <text evidence="7">The sequence shown here is derived from an EMBL/GenBank/DDBJ whole genome shotgun (WGS) entry which is preliminary data.</text>
</comment>
<feature type="repeat" description="Solcar" evidence="5">
    <location>
        <begin position="42"/>
        <end position="147"/>
    </location>
</feature>
<name>A0A2J7ZFW8_9CHLO</name>
<evidence type="ECO:0000256" key="1">
    <source>
        <dbReference type="ARBA" id="ARBA00004141"/>
    </source>
</evidence>
<organism evidence="7 8">
    <name type="scientific">Tetrabaena socialis</name>
    <dbReference type="NCBI Taxonomy" id="47790"/>
    <lineage>
        <taxon>Eukaryota</taxon>
        <taxon>Viridiplantae</taxon>
        <taxon>Chlorophyta</taxon>
        <taxon>core chlorophytes</taxon>
        <taxon>Chlorophyceae</taxon>
        <taxon>CS clade</taxon>
        <taxon>Chlamydomonadales</taxon>
        <taxon>Tetrabaenaceae</taxon>
        <taxon>Tetrabaena</taxon>
    </lineage>
</organism>
<feature type="non-terminal residue" evidence="7">
    <location>
        <position position="147"/>
    </location>
</feature>
<keyword evidence="4 5" id="KW-0472">Membrane</keyword>
<dbReference type="Proteomes" id="UP000236333">
    <property type="component" value="Unassembled WGS sequence"/>
</dbReference>
<comment type="similarity">
    <text evidence="6">Belongs to the mitochondrial carrier (TC 2.A.29) family.</text>
</comment>
<accession>A0A2J7ZFW8</accession>
<evidence type="ECO:0000313" key="8">
    <source>
        <dbReference type="Proteomes" id="UP000236333"/>
    </source>
</evidence>
<keyword evidence="2 5" id="KW-0812">Transmembrane</keyword>
<dbReference type="GO" id="GO:0016020">
    <property type="term" value="C:membrane"/>
    <property type="evidence" value="ECO:0007669"/>
    <property type="project" value="UniProtKB-SubCell"/>
</dbReference>
<evidence type="ECO:0000256" key="2">
    <source>
        <dbReference type="ARBA" id="ARBA00022692"/>
    </source>
</evidence>
<dbReference type="AlphaFoldDB" id="A0A2J7ZFW8"/>
<dbReference type="SUPFAM" id="SSF103506">
    <property type="entry name" value="Mitochondrial carrier"/>
    <property type="match status" value="1"/>
</dbReference>
<dbReference type="Pfam" id="PF00153">
    <property type="entry name" value="Mito_carr"/>
    <property type="match status" value="1"/>
</dbReference>
<keyword evidence="3" id="KW-0677">Repeat</keyword>
<dbReference type="PANTHER" id="PTHR24089">
    <property type="entry name" value="SOLUTE CARRIER FAMILY 25"/>
    <property type="match status" value="1"/>
</dbReference>
<dbReference type="Gene3D" id="1.50.40.10">
    <property type="entry name" value="Mitochondrial carrier domain"/>
    <property type="match status" value="1"/>
</dbReference>
<evidence type="ECO:0000313" key="7">
    <source>
        <dbReference type="EMBL" id="PNG99170.1"/>
    </source>
</evidence>
<sequence length="147" mass="15044">GLWRGTVPGLLLTVPYTAVQFVALQQIRQAAADYGLTANPGTGPLVSLASGALAGAAATVASYPFDLLRTTLAAQGEPKQAGTQAGASAAVVLQLACRVYRNMWEAGRGIVSARGPAGLYGGMGVTLVEIMPYAALQFGLYDAFNAL</sequence>
<evidence type="ECO:0000256" key="3">
    <source>
        <dbReference type="ARBA" id="ARBA00022737"/>
    </source>
</evidence>
<dbReference type="OrthoDB" id="18574at2759"/>